<gene>
    <name evidence="2" type="ORF">Poly24_11110</name>
</gene>
<accession>A0A518JPF1</accession>
<dbReference type="PANTHER" id="PTHR41368">
    <property type="entry name" value="PROTEIN YGHO"/>
    <property type="match status" value="1"/>
</dbReference>
<dbReference type="InterPro" id="IPR039968">
    <property type="entry name" value="BcerS-like"/>
</dbReference>
<keyword evidence="3" id="KW-1185">Reference proteome</keyword>
<dbReference type="InterPro" id="IPR000182">
    <property type="entry name" value="GNAT_dom"/>
</dbReference>
<dbReference type="FunFam" id="3.40.630.30:FF:000304">
    <property type="entry name" value="YghO protein"/>
    <property type="match status" value="1"/>
</dbReference>
<evidence type="ECO:0000313" key="2">
    <source>
        <dbReference type="EMBL" id="QDV67416.1"/>
    </source>
</evidence>
<dbReference type="SUPFAM" id="SSF55729">
    <property type="entry name" value="Acyl-CoA N-acyltransferases (Nat)"/>
    <property type="match status" value="1"/>
</dbReference>
<reference evidence="2 3" key="1">
    <citation type="submission" date="2019-02" db="EMBL/GenBank/DDBJ databases">
        <title>Deep-cultivation of Planctomycetes and their phenomic and genomic characterization uncovers novel biology.</title>
        <authorList>
            <person name="Wiegand S."/>
            <person name="Jogler M."/>
            <person name="Boedeker C."/>
            <person name="Pinto D."/>
            <person name="Vollmers J."/>
            <person name="Rivas-Marin E."/>
            <person name="Kohn T."/>
            <person name="Peeters S.H."/>
            <person name="Heuer A."/>
            <person name="Rast P."/>
            <person name="Oberbeckmann S."/>
            <person name="Bunk B."/>
            <person name="Jeske O."/>
            <person name="Meyerdierks A."/>
            <person name="Storesund J.E."/>
            <person name="Kallscheuer N."/>
            <person name="Luecker S."/>
            <person name="Lage O.M."/>
            <person name="Pohl T."/>
            <person name="Merkel B.J."/>
            <person name="Hornburger P."/>
            <person name="Mueller R.-W."/>
            <person name="Bruemmer F."/>
            <person name="Labrenz M."/>
            <person name="Spormann A.M."/>
            <person name="Op den Camp H."/>
            <person name="Overmann J."/>
            <person name="Amann R."/>
            <person name="Jetten M.S.M."/>
            <person name="Mascher T."/>
            <person name="Medema M.H."/>
            <person name="Devos D.P."/>
            <person name="Kaster A.-K."/>
            <person name="Ovreas L."/>
            <person name="Rohde M."/>
            <person name="Galperin M.Y."/>
            <person name="Jogler C."/>
        </authorList>
    </citation>
    <scope>NUCLEOTIDE SEQUENCE [LARGE SCALE GENOMIC DNA]</scope>
    <source>
        <strain evidence="2 3">Poly24</strain>
    </source>
</reference>
<name>A0A518JPF1_9BACT</name>
<feature type="domain" description="N-acetyltransferase" evidence="1">
    <location>
        <begin position="202"/>
        <end position="379"/>
    </location>
</feature>
<protein>
    <recommendedName>
        <fullName evidence="1">N-acetyltransferase domain-containing protein</fullName>
    </recommendedName>
</protein>
<evidence type="ECO:0000259" key="1">
    <source>
        <dbReference type="PROSITE" id="PS51186"/>
    </source>
</evidence>
<proteinExistence type="predicted"/>
<dbReference type="OrthoDB" id="9806005at2"/>
<dbReference type="KEGG" id="rcf:Poly24_11110"/>
<dbReference type="PANTHER" id="PTHR41368:SF1">
    <property type="entry name" value="PROTEIN YGHO"/>
    <property type="match status" value="1"/>
</dbReference>
<dbReference type="Proteomes" id="UP000315082">
    <property type="component" value="Chromosome"/>
</dbReference>
<organism evidence="2 3">
    <name type="scientific">Rosistilla carotiformis</name>
    <dbReference type="NCBI Taxonomy" id="2528017"/>
    <lineage>
        <taxon>Bacteria</taxon>
        <taxon>Pseudomonadati</taxon>
        <taxon>Planctomycetota</taxon>
        <taxon>Planctomycetia</taxon>
        <taxon>Pirellulales</taxon>
        <taxon>Pirellulaceae</taxon>
        <taxon>Rosistilla</taxon>
    </lineage>
</organism>
<dbReference type="EMBL" id="CP036348">
    <property type="protein sequence ID" value="QDV67416.1"/>
    <property type="molecule type" value="Genomic_DNA"/>
</dbReference>
<dbReference type="InterPro" id="IPR016181">
    <property type="entry name" value="Acyl_CoA_acyltransferase"/>
</dbReference>
<evidence type="ECO:0000313" key="3">
    <source>
        <dbReference type="Proteomes" id="UP000315082"/>
    </source>
</evidence>
<sequence>MTETLKIWPVQSSKDQKKFLALPWQIYQGDENWVPPIRSHQREMVNFKPHPFYQDAEIQTFLAARGDKIVGRIAALVNHAHNRQFDEQRGFFGFFECEDDQEAATGLFEAAAKWLADKGMDAMRGPVNPSLNYECGLLVEGFDCPPTFMMTYNRPYYPALVESFGLAKVEDLYAYDVELSMLDNIDPKLKFVVEEVARRFEVETRPLSRKNFMSDVRLFLDIYNKSLVNTWGYVPLSEAEIDHQSKQLRMLVTPEMTSIASIKGKPIGACFGLLDYNPLIKKIDGKLFPFGWLRLLMGRRHLKRARLLSTNVLPEYQRWGLGVVTIYRILPDALKFGLTEGELSWVLESNQLSRASIERGGAQITKTYRLYDRDLADFK</sequence>
<dbReference type="PROSITE" id="PS51186">
    <property type="entry name" value="GNAT"/>
    <property type="match status" value="1"/>
</dbReference>
<dbReference type="Gene3D" id="3.40.630.30">
    <property type="match status" value="1"/>
</dbReference>
<dbReference type="GO" id="GO:0016747">
    <property type="term" value="F:acyltransferase activity, transferring groups other than amino-acyl groups"/>
    <property type="evidence" value="ECO:0007669"/>
    <property type="project" value="InterPro"/>
</dbReference>
<dbReference type="AlphaFoldDB" id="A0A518JPF1"/>
<dbReference type="RefSeq" id="WP_145091552.1">
    <property type="nucleotide sequence ID" value="NZ_CP036348.1"/>
</dbReference>